<evidence type="ECO:0000256" key="9">
    <source>
        <dbReference type="ARBA" id="ARBA00022842"/>
    </source>
</evidence>
<dbReference type="PANTHER" id="PTHR46173:SF1">
    <property type="entry name" value="CCA TRNA NUCLEOTIDYLTRANSFERASE 1, MITOCHONDRIAL"/>
    <property type="match status" value="1"/>
</dbReference>
<dbReference type="Pfam" id="PF13735">
    <property type="entry name" value="tRNA_NucTran2_2"/>
    <property type="match status" value="1"/>
</dbReference>
<evidence type="ECO:0000256" key="4">
    <source>
        <dbReference type="ARBA" id="ARBA00022695"/>
    </source>
</evidence>
<dbReference type="GO" id="GO:0042245">
    <property type="term" value="P:RNA repair"/>
    <property type="evidence" value="ECO:0007669"/>
    <property type="project" value="UniProtKB-KW"/>
</dbReference>
<dbReference type="InterPro" id="IPR043519">
    <property type="entry name" value="NT_sf"/>
</dbReference>
<feature type="binding site" evidence="11">
    <location>
        <position position="111"/>
    </location>
    <ligand>
        <name>ATP</name>
        <dbReference type="ChEBI" id="CHEBI:30616"/>
    </ligand>
</feature>
<feature type="domain" description="tRNA nucleotidyltransferase/poly(A) polymerase RNA and SrmB- binding" evidence="13">
    <location>
        <begin position="170"/>
        <end position="227"/>
    </location>
</feature>
<dbReference type="Proteomes" id="UP001431131">
    <property type="component" value="Unassembled WGS sequence"/>
</dbReference>
<comment type="function">
    <text evidence="11">Catalyzes the addition and repair of the essential 3'-terminal CCA sequence in tRNAs without using a nucleic acid template. Adds these three nucleotides in the order of C, C, and A to the tRNA nucleotide-73, using CTP and ATP as substrates and producing inorganic pyrophosphate. tRNA 3'-terminal CCA addition is required both for tRNA processing and repair. Also involved in tRNA surveillance by mediating tandem CCA addition to generate a CCACCA at the 3' terminus of unstable tRNAs. While stable tRNAs receive only 3'-terminal CCA, unstable tRNAs are marked with CCACCA and rapidly degraded.</text>
</comment>
<dbReference type="NCBIfam" id="NF009814">
    <property type="entry name" value="PRK13299.1"/>
    <property type="match status" value="1"/>
</dbReference>
<evidence type="ECO:0000256" key="3">
    <source>
        <dbReference type="ARBA" id="ARBA00022694"/>
    </source>
</evidence>
<evidence type="ECO:0000259" key="14">
    <source>
        <dbReference type="Pfam" id="PF13735"/>
    </source>
</evidence>
<dbReference type="GO" id="GO:0000287">
    <property type="term" value="F:magnesium ion binding"/>
    <property type="evidence" value="ECO:0007669"/>
    <property type="project" value="UniProtKB-UniRule"/>
</dbReference>
<feature type="binding site" evidence="11">
    <location>
        <position position="160"/>
    </location>
    <ligand>
        <name>CTP</name>
        <dbReference type="ChEBI" id="CHEBI:37563"/>
    </ligand>
</feature>
<evidence type="ECO:0000256" key="2">
    <source>
        <dbReference type="ARBA" id="ARBA00022679"/>
    </source>
</evidence>
<feature type="binding site" evidence="11">
    <location>
        <position position="163"/>
    </location>
    <ligand>
        <name>CTP</name>
        <dbReference type="ChEBI" id="CHEBI:37563"/>
    </ligand>
</feature>
<evidence type="ECO:0000259" key="13">
    <source>
        <dbReference type="Pfam" id="PF12627"/>
    </source>
</evidence>
<feature type="binding site" evidence="11">
    <location>
        <position position="42"/>
    </location>
    <ligand>
        <name>Mg(2+)</name>
        <dbReference type="ChEBI" id="CHEBI:18420"/>
    </ligand>
</feature>
<feature type="binding site" evidence="11">
    <location>
        <position position="30"/>
    </location>
    <ligand>
        <name>CTP</name>
        <dbReference type="ChEBI" id="CHEBI:37563"/>
    </ligand>
</feature>
<keyword evidence="7 11" id="KW-0692">RNA repair</keyword>
<comment type="miscellaneous">
    <text evidence="11">A single active site specifically recognizes both ATP and CTP and is responsible for their addition.</text>
</comment>
<evidence type="ECO:0000256" key="1">
    <source>
        <dbReference type="ARBA" id="ARBA00001946"/>
    </source>
</evidence>
<dbReference type="InterPro" id="IPR023068">
    <property type="entry name" value="CCA-adding_enz_firmicutes"/>
</dbReference>
<dbReference type="PANTHER" id="PTHR46173">
    <property type="entry name" value="CCA TRNA NUCLEOTIDYLTRANSFERASE 1, MITOCHONDRIAL"/>
    <property type="match status" value="1"/>
</dbReference>
<evidence type="ECO:0000259" key="12">
    <source>
        <dbReference type="Pfam" id="PF01743"/>
    </source>
</evidence>
<keyword evidence="8 11" id="KW-0067">ATP-binding</keyword>
<dbReference type="GO" id="GO:0000049">
    <property type="term" value="F:tRNA binding"/>
    <property type="evidence" value="ECO:0007669"/>
    <property type="project" value="UniProtKB-UniRule"/>
</dbReference>
<keyword evidence="4 11" id="KW-0548">Nucleotidyltransferase</keyword>
<evidence type="ECO:0000256" key="10">
    <source>
        <dbReference type="ARBA" id="ARBA00022884"/>
    </source>
</evidence>
<protein>
    <recommendedName>
        <fullName evidence="11">CCA-adding enzyme</fullName>
        <ecNumber evidence="11">2.7.7.72</ecNumber>
    </recommendedName>
    <alternativeName>
        <fullName evidence="11">CCA tRNA nucleotidyltransferase</fullName>
    </alternativeName>
    <alternativeName>
        <fullName evidence="11">tRNA CCA-pyrophosphorylase</fullName>
    </alternativeName>
    <alternativeName>
        <fullName evidence="11">tRNA adenylyl-/cytidylyl- transferase</fullName>
    </alternativeName>
    <alternativeName>
        <fullName evidence="11">tRNA nucleotidyltransferase</fullName>
    </alternativeName>
    <alternativeName>
        <fullName evidence="11">tRNA-NT</fullName>
    </alternativeName>
</protein>
<dbReference type="EMBL" id="JAKTTI010000005">
    <property type="protein sequence ID" value="MCH1624721.1"/>
    <property type="molecule type" value="Genomic_DNA"/>
</dbReference>
<evidence type="ECO:0000256" key="8">
    <source>
        <dbReference type="ARBA" id="ARBA00022840"/>
    </source>
</evidence>
<feature type="binding site" evidence="11">
    <location>
        <position position="154"/>
    </location>
    <ligand>
        <name>CTP</name>
        <dbReference type="ChEBI" id="CHEBI:37563"/>
    </ligand>
</feature>
<comment type="caution">
    <text evidence="15">The sequence shown here is derived from an EMBL/GenBank/DDBJ whole genome shotgun (WGS) entry which is preliminary data.</text>
</comment>
<organism evidence="15 16">
    <name type="scientific">Fredinandcohnia quinoae</name>
    <dbReference type="NCBI Taxonomy" id="2918902"/>
    <lineage>
        <taxon>Bacteria</taxon>
        <taxon>Bacillati</taxon>
        <taxon>Bacillota</taxon>
        <taxon>Bacilli</taxon>
        <taxon>Bacillales</taxon>
        <taxon>Bacillaceae</taxon>
        <taxon>Fredinandcohnia</taxon>
    </lineage>
</organism>
<dbReference type="InterPro" id="IPR050264">
    <property type="entry name" value="Bact_CCA-adding_enz_type3_sf"/>
</dbReference>
<sequence>MFEPFQKGKRIIQTLQTNGYEAYFVGGAVRDFLLKREIGDIDIATSASPSETMLLFPKTIDVGAAHGTVIVLFEGEQFEVTTFRTEENYVDFRRPKDVAFVKSLREDLKRRDFTMNAIAMNVDGEFIDPYEGRKAIESKVIQSVGNPYERFNEDALRMMRAIRFVAQLSFKLDDKTQEAISNQANLLSKISIERVTVEFEKMLRGENCQEACGILLETSLYQYLPGLIDKEELLTSFVKYNWTILKDRVEYWTLICYLLKIEDCNLFLRKWKLPSKIINSVVKNVSSLKKIDEVGWTKRLLYENDYESISQVERIRKILGFVNDLNYQPLVEYDKLPIKSRTDLAINGQVLTSMYDKKPGKWISELLEKVENAILDHETENNIQMVKEWLRSCNQK</sequence>
<keyword evidence="6 11" id="KW-0547">Nucleotide-binding</keyword>
<comment type="subunit">
    <text evidence="11">Homodimer.</text>
</comment>
<comment type="similarity">
    <text evidence="11">Belongs to the tRNA nucleotidyltransferase/poly(A) polymerase family. Bacterial CCA-adding enzyme type 3 subfamily.</text>
</comment>
<reference evidence="15" key="1">
    <citation type="submission" date="2022-02" db="EMBL/GenBank/DDBJ databases">
        <title>Fredinandcohnia quinoae sp. nov. isolated from Chenopodium quinoa seeds.</title>
        <authorList>
            <person name="Saati-Santamaria Z."/>
            <person name="Flores-Felix J.D."/>
            <person name="Igual J.M."/>
            <person name="Velazquez E."/>
            <person name="Garcia-Fraile P."/>
            <person name="Martinez-Molina E."/>
        </authorList>
    </citation>
    <scope>NUCLEOTIDE SEQUENCE</scope>
    <source>
        <strain evidence="15">SECRCQ15</strain>
    </source>
</reference>
<dbReference type="InterPro" id="IPR002646">
    <property type="entry name" value="PolA_pol_head_dom"/>
</dbReference>
<dbReference type="GO" id="GO:0001680">
    <property type="term" value="P:tRNA 3'-terminal CCA addition"/>
    <property type="evidence" value="ECO:0007669"/>
    <property type="project" value="UniProtKB-UniRule"/>
</dbReference>
<feature type="binding site" evidence="11">
    <location>
        <position position="111"/>
    </location>
    <ligand>
        <name>CTP</name>
        <dbReference type="ChEBI" id="CHEBI:37563"/>
    </ligand>
</feature>
<dbReference type="GO" id="GO:0005524">
    <property type="term" value="F:ATP binding"/>
    <property type="evidence" value="ECO:0007669"/>
    <property type="project" value="UniProtKB-UniRule"/>
</dbReference>
<evidence type="ECO:0000256" key="5">
    <source>
        <dbReference type="ARBA" id="ARBA00022723"/>
    </source>
</evidence>
<dbReference type="InterPro" id="IPR032828">
    <property type="entry name" value="PolyA_RNA-bd"/>
</dbReference>
<feature type="binding site" evidence="11">
    <location>
        <position position="157"/>
    </location>
    <ligand>
        <name>ATP</name>
        <dbReference type="ChEBI" id="CHEBI:30616"/>
    </ligand>
</feature>
<feature type="binding site" evidence="11">
    <location>
        <position position="157"/>
    </location>
    <ligand>
        <name>CTP</name>
        <dbReference type="ChEBI" id="CHEBI:37563"/>
    </ligand>
</feature>
<dbReference type="Gene3D" id="1.20.58.560">
    <property type="match status" value="1"/>
</dbReference>
<gene>
    <name evidence="11" type="primary">cca</name>
    <name evidence="15" type="ORF">MJG50_05235</name>
</gene>
<dbReference type="InterPro" id="IPR032810">
    <property type="entry name" value="CCA-adding_enz_C"/>
</dbReference>
<dbReference type="CDD" id="cd05398">
    <property type="entry name" value="NT_ClassII-CCAase"/>
    <property type="match status" value="1"/>
</dbReference>
<feature type="domain" description="Poly A polymerase head" evidence="12">
    <location>
        <begin position="22"/>
        <end position="141"/>
    </location>
</feature>
<feature type="binding site" evidence="11">
    <location>
        <position position="154"/>
    </location>
    <ligand>
        <name>ATP</name>
        <dbReference type="ChEBI" id="CHEBI:30616"/>
    </ligand>
</feature>
<keyword evidence="3 11" id="KW-0819">tRNA processing</keyword>
<feature type="binding site" evidence="11">
    <location>
        <position position="30"/>
    </location>
    <ligand>
        <name>ATP</name>
        <dbReference type="ChEBI" id="CHEBI:30616"/>
    </ligand>
</feature>
<comment type="cofactor">
    <cofactor evidence="1 11">
        <name>Mg(2+)</name>
        <dbReference type="ChEBI" id="CHEBI:18420"/>
    </cofactor>
</comment>
<comment type="catalytic activity">
    <reaction evidence="11">
        <text>a tRNA with a 3' CCA end + 2 CTP + ATP = a tRNA with a 3' CCACCA end + 3 diphosphate</text>
        <dbReference type="Rhea" id="RHEA:76235"/>
        <dbReference type="Rhea" id="RHEA-COMP:10468"/>
        <dbReference type="Rhea" id="RHEA-COMP:18655"/>
        <dbReference type="ChEBI" id="CHEBI:30616"/>
        <dbReference type="ChEBI" id="CHEBI:33019"/>
        <dbReference type="ChEBI" id="CHEBI:37563"/>
        <dbReference type="ChEBI" id="CHEBI:83071"/>
        <dbReference type="ChEBI" id="CHEBI:195187"/>
    </reaction>
</comment>
<dbReference type="HAMAP" id="MF_01263">
    <property type="entry name" value="CCA_bact_type3"/>
    <property type="match status" value="1"/>
</dbReference>
<feature type="binding site" evidence="11">
    <location>
        <position position="27"/>
    </location>
    <ligand>
        <name>CTP</name>
        <dbReference type="ChEBI" id="CHEBI:37563"/>
    </ligand>
</feature>
<dbReference type="Pfam" id="PF01743">
    <property type="entry name" value="PolyA_pol"/>
    <property type="match status" value="1"/>
</dbReference>
<comment type="catalytic activity">
    <reaction evidence="11">
        <text>a tRNA precursor + 2 CTP + ATP = a tRNA with a 3' CCA end + 3 diphosphate</text>
        <dbReference type="Rhea" id="RHEA:14433"/>
        <dbReference type="Rhea" id="RHEA-COMP:10465"/>
        <dbReference type="Rhea" id="RHEA-COMP:10468"/>
        <dbReference type="ChEBI" id="CHEBI:30616"/>
        <dbReference type="ChEBI" id="CHEBI:33019"/>
        <dbReference type="ChEBI" id="CHEBI:37563"/>
        <dbReference type="ChEBI" id="CHEBI:74896"/>
        <dbReference type="ChEBI" id="CHEBI:83071"/>
        <dbReference type="EC" id="2.7.7.72"/>
    </reaction>
</comment>
<feature type="binding site" evidence="11">
    <location>
        <position position="27"/>
    </location>
    <ligand>
        <name>ATP</name>
        <dbReference type="ChEBI" id="CHEBI:30616"/>
    </ligand>
</feature>
<keyword evidence="5 11" id="KW-0479">Metal-binding</keyword>
<dbReference type="Gene3D" id="1.10.246.80">
    <property type="match status" value="1"/>
</dbReference>
<feature type="binding site" evidence="11">
    <location>
        <position position="163"/>
    </location>
    <ligand>
        <name>ATP</name>
        <dbReference type="ChEBI" id="CHEBI:30616"/>
    </ligand>
</feature>
<dbReference type="Gene3D" id="1.10.3090.10">
    <property type="entry name" value="cca-adding enzyme, domain 2"/>
    <property type="match status" value="1"/>
</dbReference>
<dbReference type="Pfam" id="PF12627">
    <property type="entry name" value="PolyA_pol_RNAbd"/>
    <property type="match status" value="1"/>
</dbReference>
<feature type="domain" description="CCA-adding enzyme C-terminal" evidence="14">
    <location>
        <begin position="246"/>
        <end position="389"/>
    </location>
</feature>
<feature type="binding site" evidence="11">
    <location>
        <position position="160"/>
    </location>
    <ligand>
        <name>ATP</name>
        <dbReference type="ChEBI" id="CHEBI:30616"/>
    </ligand>
</feature>
<dbReference type="EC" id="2.7.7.72" evidence="11"/>
<dbReference type="Gene3D" id="3.30.460.10">
    <property type="entry name" value="Beta Polymerase, domain 2"/>
    <property type="match status" value="1"/>
</dbReference>
<dbReference type="AlphaFoldDB" id="A0AAW5DVQ7"/>
<evidence type="ECO:0000256" key="6">
    <source>
        <dbReference type="ARBA" id="ARBA00022741"/>
    </source>
</evidence>
<dbReference type="SUPFAM" id="SSF81301">
    <property type="entry name" value="Nucleotidyltransferase"/>
    <property type="match status" value="1"/>
</dbReference>
<proteinExistence type="inferred from homology"/>
<keyword evidence="16" id="KW-1185">Reference proteome</keyword>
<keyword evidence="9 11" id="KW-0460">Magnesium</keyword>
<accession>A0AAW5DVQ7</accession>
<dbReference type="GO" id="GO:0004810">
    <property type="term" value="F:CCA tRNA nucleotidyltransferase activity"/>
    <property type="evidence" value="ECO:0007669"/>
    <property type="project" value="UniProtKB-UniRule"/>
</dbReference>
<evidence type="ECO:0000313" key="15">
    <source>
        <dbReference type="EMBL" id="MCH1624721.1"/>
    </source>
</evidence>
<evidence type="ECO:0000256" key="7">
    <source>
        <dbReference type="ARBA" id="ARBA00022800"/>
    </source>
</evidence>
<keyword evidence="10 11" id="KW-0694">RNA-binding</keyword>
<dbReference type="SUPFAM" id="SSF81891">
    <property type="entry name" value="Poly A polymerase C-terminal region-like"/>
    <property type="match status" value="1"/>
</dbReference>
<name>A0AAW5DVQ7_9BACI</name>
<evidence type="ECO:0000256" key="11">
    <source>
        <dbReference type="HAMAP-Rule" id="MF_01263"/>
    </source>
</evidence>
<dbReference type="RefSeq" id="WP_240253372.1">
    <property type="nucleotide sequence ID" value="NZ_JAKTTI010000005.1"/>
</dbReference>
<feature type="binding site" evidence="11">
    <location>
        <position position="40"/>
    </location>
    <ligand>
        <name>Mg(2+)</name>
        <dbReference type="ChEBI" id="CHEBI:18420"/>
    </ligand>
</feature>
<evidence type="ECO:0000313" key="16">
    <source>
        <dbReference type="Proteomes" id="UP001431131"/>
    </source>
</evidence>
<keyword evidence="2 11" id="KW-0808">Transferase</keyword>